<sequence length="101" mass="11091">MTLHPDGTVEGTPDELAAYQTARERMQCLPLPNPGDSAGPWKTKPAKPWIGDDPDPAPYWVTQRGALPKKLFLCDTCRAKLARGEQALCGCVILERDGVRM</sequence>
<feature type="region of interest" description="Disordered" evidence="1">
    <location>
        <begin position="29"/>
        <end position="55"/>
    </location>
</feature>
<protein>
    <submittedName>
        <fullName evidence="2">Uncharacterized protein</fullName>
    </submittedName>
</protein>
<evidence type="ECO:0000256" key="1">
    <source>
        <dbReference type="SAM" id="MobiDB-lite"/>
    </source>
</evidence>
<dbReference type="RefSeq" id="WP_169098261.1">
    <property type="nucleotide sequence ID" value="NZ_JABBVZ010000018.1"/>
</dbReference>
<gene>
    <name evidence="2" type="ORF">HIJ39_07470</name>
</gene>
<organism evidence="2 3">
    <name type="scientific">Sulfobacillus harzensis</name>
    <dbReference type="NCBI Taxonomy" id="2729629"/>
    <lineage>
        <taxon>Bacteria</taxon>
        <taxon>Bacillati</taxon>
        <taxon>Bacillota</taxon>
        <taxon>Clostridia</taxon>
        <taxon>Eubacteriales</taxon>
        <taxon>Clostridiales Family XVII. Incertae Sedis</taxon>
        <taxon>Sulfobacillus</taxon>
    </lineage>
</organism>
<accession>A0A7Y0Q3H3</accession>
<evidence type="ECO:0000313" key="2">
    <source>
        <dbReference type="EMBL" id="NMP22189.1"/>
    </source>
</evidence>
<dbReference type="Proteomes" id="UP000533476">
    <property type="component" value="Unassembled WGS sequence"/>
</dbReference>
<proteinExistence type="predicted"/>
<evidence type="ECO:0000313" key="3">
    <source>
        <dbReference type="Proteomes" id="UP000533476"/>
    </source>
</evidence>
<comment type="caution">
    <text evidence="2">The sequence shown here is derived from an EMBL/GenBank/DDBJ whole genome shotgun (WGS) entry which is preliminary data.</text>
</comment>
<reference evidence="2 3" key="1">
    <citation type="submission" date="2020-04" db="EMBL/GenBank/DDBJ databases">
        <authorList>
            <person name="Zhang R."/>
            <person name="Schippers A."/>
        </authorList>
    </citation>
    <scope>NUCLEOTIDE SEQUENCE [LARGE SCALE GENOMIC DNA]</scope>
    <source>
        <strain evidence="2 3">DSM 109850</strain>
    </source>
</reference>
<keyword evidence="3" id="KW-1185">Reference proteome</keyword>
<dbReference type="EMBL" id="JABBVZ010000018">
    <property type="protein sequence ID" value="NMP22189.1"/>
    <property type="molecule type" value="Genomic_DNA"/>
</dbReference>
<name>A0A7Y0Q3H3_9FIRM</name>
<dbReference type="AlphaFoldDB" id="A0A7Y0Q3H3"/>